<comment type="caution">
    <text evidence="2">The sequence shown here is derived from an EMBL/GenBank/DDBJ whole genome shotgun (WGS) entry which is preliminary data.</text>
</comment>
<proteinExistence type="predicted"/>
<reference evidence="2" key="1">
    <citation type="submission" date="2021-02" db="EMBL/GenBank/DDBJ databases">
        <authorList>
            <person name="Dougan E. K."/>
            <person name="Rhodes N."/>
            <person name="Thang M."/>
            <person name="Chan C."/>
        </authorList>
    </citation>
    <scope>NUCLEOTIDE SEQUENCE</scope>
</reference>
<accession>A0A813IBQ4</accession>
<feature type="compositionally biased region" description="Polar residues" evidence="1">
    <location>
        <begin position="44"/>
        <end position="72"/>
    </location>
</feature>
<sequence>ISPRAGRFSLPARSTESLTTNSVTTTVMSQRSLVAKAPGPGDTAPTSPRSLARSSVGSTLHTHSVPNITRRQPSPPKLLGARARWPPSKWDQRASGSPR</sequence>
<dbReference type="AlphaFoldDB" id="A0A813IBQ4"/>
<evidence type="ECO:0000256" key="1">
    <source>
        <dbReference type="SAM" id="MobiDB-lite"/>
    </source>
</evidence>
<evidence type="ECO:0000313" key="2">
    <source>
        <dbReference type="EMBL" id="CAE8647333.1"/>
    </source>
</evidence>
<feature type="non-terminal residue" evidence="2">
    <location>
        <position position="99"/>
    </location>
</feature>
<gene>
    <name evidence="2" type="ORF">PGLA2088_LOCUS5588</name>
</gene>
<dbReference type="EMBL" id="CAJNNW010005349">
    <property type="protein sequence ID" value="CAE8647333.1"/>
    <property type="molecule type" value="Genomic_DNA"/>
</dbReference>
<feature type="region of interest" description="Disordered" evidence="1">
    <location>
        <begin position="1"/>
        <end position="99"/>
    </location>
</feature>
<feature type="compositionally biased region" description="Low complexity" evidence="1">
    <location>
        <begin position="14"/>
        <end position="29"/>
    </location>
</feature>
<protein>
    <submittedName>
        <fullName evidence="2">Uncharacterized protein</fullName>
    </submittedName>
</protein>
<name>A0A813IBQ4_POLGL</name>
<dbReference type="Proteomes" id="UP000626109">
    <property type="component" value="Unassembled WGS sequence"/>
</dbReference>
<organism evidence="2 3">
    <name type="scientific">Polarella glacialis</name>
    <name type="common">Dinoflagellate</name>
    <dbReference type="NCBI Taxonomy" id="89957"/>
    <lineage>
        <taxon>Eukaryota</taxon>
        <taxon>Sar</taxon>
        <taxon>Alveolata</taxon>
        <taxon>Dinophyceae</taxon>
        <taxon>Suessiales</taxon>
        <taxon>Suessiaceae</taxon>
        <taxon>Polarella</taxon>
    </lineage>
</organism>
<evidence type="ECO:0000313" key="3">
    <source>
        <dbReference type="Proteomes" id="UP000626109"/>
    </source>
</evidence>